<comment type="pathway">
    <text evidence="2 11">Porphyrin-containing compound metabolism; protoporphyrin-IX biosynthesis; protoporphyrin-IX from protoporphyrinogen-IX: step 1/1.</text>
</comment>
<evidence type="ECO:0000259" key="12">
    <source>
        <dbReference type="Pfam" id="PF01593"/>
    </source>
</evidence>
<gene>
    <name evidence="14" type="primary">LOC109465809</name>
</gene>
<sequence>MTSVAVLGGGITGLSAAYYLTSLQLINVCLPQVVLLESSSRLGGWLQSTRTEEGAIFEHGPRSLRVAGEAGANVLEMADDLGLSDQILPVLPSHEGAKNRFIYAGGKLHKLPSNFSGLFSRYELFGHQSPALLGLREPFVKSRQEEGDESVHSFFCRRLGKQFTDNAIDPMVRGIYAGDCRKLSIQALFPSMQQAERMKGSITRGLLFGPKQKGTPLKINSELLQKAQKERWALWSLREGLETLARSLKENLEKSGVELLTERRVERLEFDTTDQVNTLDEQLHVNHVISAVPSQCLSAMFAGHHPVLSDNLSVNPSVTVGLVNLEFAGAVLPSEGFGYLVPSGEPERILGVVFDSSIFPQHSRPNSTTTRLTVMMGGSWFQEQFGDPDEVETSDLLEVAIETVRRHLSITASPLRSFTTVQKDCIPQYTLGHTDRLEQMESYIAEKRLPLSLVGLSYRGWGVNDCVLSARKAVTDLLKAWEGRD</sequence>
<dbReference type="Proteomes" id="UP000515135">
    <property type="component" value="Unplaced"/>
</dbReference>
<evidence type="ECO:0000256" key="1">
    <source>
        <dbReference type="ARBA" id="ARBA00002600"/>
    </source>
</evidence>
<dbReference type="RefSeq" id="XP_019618810.1">
    <property type="nucleotide sequence ID" value="XM_019763251.1"/>
</dbReference>
<dbReference type="Pfam" id="PF01593">
    <property type="entry name" value="Amino_oxidase"/>
    <property type="match status" value="1"/>
</dbReference>
<dbReference type="InterPro" id="IPR050464">
    <property type="entry name" value="Zeta_carotene_desat/Oxidored"/>
</dbReference>
<keyword evidence="13" id="KW-1185">Reference proteome</keyword>
<dbReference type="UniPathway" id="UPA00251">
    <property type="reaction ID" value="UER00324"/>
</dbReference>
<proteinExistence type="inferred from homology"/>
<dbReference type="SUPFAM" id="SSF54373">
    <property type="entry name" value="FAD-linked reductases, C-terminal domain"/>
    <property type="match status" value="1"/>
</dbReference>
<dbReference type="PANTHER" id="PTHR42923">
    <property type="entry name" value="PROTOPORPHYRINOGEN OXIDASE"/>
    <property type="match status" value="1"/>
</dbReference>
<comment type="similarity">
    <text evidence="3 11">Belongs to the protoporphyrinogen/coproporphyrinogen oxidase family. Protoporphyrinogen oxidase subfamily.</text>
</comment>
<evidence type="ECO:0000256" key="11">
    <source>
        <dbReference type="RuleBase" id="RU367069"/>
    </source>
</evidence>
<dbReference type="OrthoDB" id="419752at2759"/>
<evidence type="ECO:0000256" key="7">
    <source>
        <dbReference type="ARBA" id="ARBA00023002"/>
    </source>
</evidence>
<evidence type="ECO:0000256" key="3">
    <source>
        <dbReference type="ARBA" id="ARBA00010551"/>
    </source>
</evidence>
<organism evidence="13 14">
    <name type="scientific">Branchiostoma belcheri</name>
    <name type="common">Amphioxus</name>
    <dbReference type="NCBI Taxonomy" id="7741"/>
    <lineage>
        <taxon>Eukaryota</taxon>
        <taxon>Metazoa</taxon>
        <taxon>Chordata</taxon>
        <taxon>Cephalochordata</taxon>
        <taxon>Leptocardii</taxon>
        <taxon>Amphioxiformes</taxon>
        <taxon>Branchiostomatidae</taxon>
        <taxon>Branchiostoma</taxon>
    </lineage>
</organism>
<dbReference type="Gene3D" id="3.50.50.60">
    <property type="entry name" value="FAD/NAD(P)-binding domain"/>
    <property type="match status" value="1"/>
</dbReference>
<dbReference type="KEGG" id="bbel:109465809"/>
<dbReference type="GO" id="GO:0005743">
    <property type="term" value="C:mitochondrial inner membrane"/>
    <property type="evidence" value="ECO:0007669"/>
    <property type="project" value="UniProtKB-SubCell"/>
</dbReference>
<evidence type="ECO:0000256" key="5">
    <source>
        <dbReference type="ARBA" id="ARBA00022630"/>
    </source>
</evidence>
<comment type="catalytic activity">
    <reaction evidence="10 11">
        <text>protoporphyrinogen IX + 3 O2 = protoporphyrin IX + 3 H2O2</text>
        <dbReference type="Rhea" id="RHEA:25576"/>
        <dbReference type="ChEBI" id="CHEBI:15379"/>
        <dbReference type="ChEBI" id="CHEBI:16240"/>
        <dbReference type="ChEBI" id="CHEBI:57306"/>
        <dbReference type="ChEBI" id="CHEBI:57307"/>
        <dbReference type="EC" id="1.3.3.4"/>
    </reaction>
</comment>
<name>A0A6P4XQ33_BRABE</name>
<dbReference type="PANTHER" id="PTHR42923:SF3">
    <property type="entry name" value="PROTOPORPHYRINOGEN OXIDASE"/>
    <property type="match status" value="1"/>
</dbReference>
<keyword evidence="8 11" id="KW-0350">Heme biosynthesis</keyword>
<feature type="domain" description="Amine oxidase" evidence="12">
    <location>
        <begin position="11"/>
        <end position="478"/>
    </location>
</feature>
<dbReference type="GO" id="GO:0004729">
    <property type="term" value="F:oxygen-dependent protoporphyrinogen oxidase activity"/>
    <property type="evidence" value="ECO:0007669"/>
    <property type="project" value="UniProtKB-UniRule"/>
</dbReference>
<comment type="subcellular location">
    <subcellularLocation>
        <location evidence="11">Mitochondrion inner membrane</location>
    </subcellularLocation>
</comment>
<dbReference type="InterPro" id="IPR036188">
    <property type="entry name" value="FAD/NAD-bd_sf"/>
</dbReference>
<keyword evidence="6 11" id="KW-0274">FAD</keyword>
<evidence type="ECO:0000313" key="14">
    <source>
        <dbReference type="RefSeq" id="XP_019618810.1"/>
    </source>
</evidence>
<evidence type="ECO:0000256" key="6">
    <source>
        <dbReference type="ARBA" id="ARBA00022827"/>
    </source>
</evidence>
<evidence type="ECO:0000256" key="2">
    <source>
        <dbReference type="ARBA" id="ARBA00005073"/>
    </source>
</evidence>
<dbReference type="EC" id="1.3.3.4" evidence="4 11"/>
<accession>A0A6P4XQ33</accession>
<protein>
    <recommendedName>
        <fullName evidence="4 11">Protoporphyrinogen oxidase</fullName>
        <ecNumber evidence="4 11">1.3.3.4</ecNumber>
    </recommendedName>
</protein>
<keyword evidence="5 11" id="KW-0285">Flavoprotein</keyword>
<dbReference type="GO" id="GO:0006782">
    <property type="term" value="P:protoporphyrinogen IX biosynthetic process"/>
    <property type="evidence" value="ECO:0007669"/>
    <property type="project" value="UniProtKB-UniRule"/>
</dbReference>
<comment type="cofactor">
    <cofactor evidence="11">
        <name>FAD</name>
        <dbReference type="ChEBI" id="CHEBI:57692"/>
    </cofactor>
    <text evidence="11">Binds 1 FAD per subunit.</text>
</comment>
<reference evidence="14" key="1">
    <citation type="submission" date="2025-08" db="UniProtKB">
        <authorList>
            <consortium name="RefSeq"/>
        </authorList>
    </citation>
    <scope>IDENTIFICATION</scope>
    <source>
        <tissue evidence="14">Gonad</tissue>
    </source>
</reference>
<dbReference type="InterPro" id="IPR004572">
    <property type="entry name" value="Protoporphyrinogen_oxidase"/>
</dbReference>
<evidence type="ECO:0000256" key="4">
    <source>
        <dbReference type="ARBA" id="ARBA00012867"/>
    </source>
</evidence>
<keyword evidence="9 11" id="KW-0627">Porphyrin biosynthesis</keyword>
<dbReference type="NCBIfam" id="TIGR00562">
    <property type="entry name" value="proto_IX_ox"/>
    <property type="match status" value="1"/>
</dbReference>
<evidence type="ECO:0000256" key="8">
    <source>
        <dbReference type="ARBA" id="ARBA00023133"/>
    </source>
</evidence>
<evidence type="ECO:0000256" key="10">
    <source>
        <dbReference type="ARBA" id="ARBA00047554"/>
    </source>
</evidence>
<dbReference type="InterPro" id="IPR002937">
    <property type="entry name" value="Amino_oxidase"/>
</dbReference>
<dbReference type="GeneID" id="109465809"/>
<evidence type="ECO:0000256" key="9">
    <source>
        <dbReference type="ARBA" id="ARBA00023244"/>
    </source>
</evidence>
<comment type="function">
    <text evidence="1 11">Catalyzes the 6-electron oxidation of protoporphyrinogen-IX to form protoporphyrin-IX.</text>
</comment>
<keyword evidence="7 11" id="KW-0560">Oxidoreductase</keyword>
<dbReference type="SUPFAM" id="SSF51905">
    <property type="entry name" value="FAD/NAD(P)-binding domain"/>
    <property type="match status" value="1"/>
</dbReference>
<evidence type="ECO:0000313" key="13">
    <source>
        <dbReference type="Proteomes" id="UP000515135"/>
    </source>
</evidence>
<dbReference type="AlphaFoldDB" id="A0A6P4XQ33"/>